<dbReference type="GO" id="GO:0006508">
    <property type="term" value="P:proteolysis"/>
    <property type="evidence" value="ECO:0007669"/>
    <property type="project" value="UniProtKB-KW"/>
</dbReference>
<dbReference type="KEGG" id="rbi:RB2501_13189"/>
<keyword evidence="2 9" id="KW-0645">Protease</keyword>
<feature type="region of interest" description="Disordered" evidence="10">
    <location>
        <begin position="27"/>
        <end position="104"/>
    </location>
</feature>
<protein>
    <recommendedName>
        <fullName evidence="9">D-alanyl-D-alanine dipeptidase</fullName>
        <shortName evidence="9">D-Ala-D-Ala dipeptidase</shortName>
        <ecNumber evidence="9">3.4.13.22</ecNumber>
    </recommendedName>
</protein>
<dbReference type="HOGENOM" id="CLU_962721_0_0_10"/>
<evidence type="ECO:0000256" key="7">
    <source>
        <dbReference type="ARBA" id="ARBA00023049"/>
    </source>
</evidence>
<accession>A4CK85</accession>
<gene>
    <name evidence="12" type="ordered locus">RB2501_13189</name>
</gene>
<feature type="binding site" evidence="9">
    <location>
        <position position="201"/>
    </location>
    <ligand>
        <name>Zn(2+)</name>
        <dbReference type="ChEBI" id="CHEBI:29105"/>
        <note>catalytic</note>
    </ligand>
</feature>
<reference evidence="12 13" key="1">
    <citation type="journal article" date="2009" name="J. Bacteriol.">
        <title>Complete genome sequence of Robiginitalea biformata HTCC2501.</title>
        <authorList>
            <person name="Oh H.M."/>
            <person name="Giovannoni S.J."/>
            <person name="Lee K."/>
            <person name="Ferriera S."/>
            <person name="Johnson J."/>
            <person name="Cho J.C."/>
        </authorList>
    </citation>
    <scope>NUCLEOTIDE SEQUENCE [LARGE SCALE GENOMIC DNA]</scope>
    <source>
        <strain evidence="13">ATCC BAA-864 / HTCC2501 / KCTC 12146</strain>
    </source>
</reference>
<dbReference type="GO" id="GO:0008270">
    <property type="term" value="F:zinc ion binding"/>
    <property type="evidence" value="ECO:0007669"/>
    <property type="project" value="UniProtKB-UniRule"/>
</dbReference>
<dbReference type="STRING" id="313596.RB2501_13189"/>
<feature type="chain" id="PRO_5002666256" description="D-alanyl-D-alanine dipeptidase" evidence="11">
    <location>
        <begin position="21"/>
        <end position="289"/>
    </location>
</feature>
<dbReference type="PANTHER" id="PTHR43126">
    <property type="entry name" value="D-ALANYL-D-ALANINE DIPEPTIDASE"/>
    <property type="match status" value="1"/>
</dbReference>
<feature type="compositionally biased region" description="Low complexity" evidence="10">
    <location>
        <begin position="52"/>
        <end position="92"/>
    </location>
</feature>
<evidence type="ECO:0000256" key="8">
    <source>
        <dbReference type="ARBA" id="ARBA00023316"/>
    </source>
</evidence>
<evidence type="ECO:0000256" key="2">
    <source>
        <dbReference type="ARBA" id="ARBA00022670"/>
    </source>
</evidence>
<keyword evidence="6 9" id="KW-0224">Dipeptidase</keyword>
<dbReference type="CDD" id="cd14840">
    <property type="entry name" value="D-Ala-D-Ala_dipeptidase_Aad"/>
    <property type="match status" value="1"/>
</dbReference>
<dbReference type="GO" id="GO:0071555">
    <property type="term" value="P:cell wall organization"/>
    <property type="evidence" value="ECO:0007669"/>
    <property type="project" value="UniProtKB-KW"/>
</dbReference>
<keyword evidence="7 9" id="KW-0482">Metalloprotease</keyword>
<dbReference type="InterPro" id="IPR009045">
    <property type="entry name" value="Zn_M74/Hedgehog-like"/>
</dbReference>
<dbReference type="EC" id="3.4.13.22" evidence="9"/>
<proteinExistence type="inferred from homology"/>
<dbReference type="GO" id="GO:0008237">
    <property type="term" value="F:metallopeptidase activity"/>
    <property type="evidence" value="ECO:0007669"/>
    <property type="project" value="UniProtKB-KW"/>
</dbReference>
<evidence type="ECO:0000313" key="12">
    <source>
        <dbReference type="EMBL" id="EAR15284.1"/>
    </source>
</evidence>
<dbReference type="Pfam" id="PF01427">
    <property type="entry name" value="Peptidase_M15"/>
    <property type="match status" value="1"/>
</dbReference>
<evidence type="ECO:0000256" key="10">
    <source>
        <dbReference type="SAM" id="MobiDB-lite"/>
    </source>
</evidence>
<keyword evidence="5 9" id="KW-0862">Zinc</keyword>
<feature type="active site" description="Proton donor/acceptor" evidence="9">
    <location>
        <position position="265"/>
    </location>
</feature>
<evidence type="ECO:0000256" key="4">
    <source>
        <dbReference type="ARBA" id="ARBA00022801"/>
    </source>
</evidence>
<dbReference type="AlphaFoldDB" id="A4CK85"/>
<evidence type="ECO:0000256" key="11">
    <source>
        <dbReference type="SAM" id="SignalP"/>
    </source>
</evidence>
<feature type="binding site" evidence="9">
    <location>
        <position position="268"/>
    </location>
    <ligand>
        <name>Zn(2+)</name>
        <dbReference type="ChEBI" id="CHEBI:29105"/>
        <note>catalytic</note>
    </ligand>
</feature>
<keyword evidence="8" id="KW-0961">Cell wall biogenesis/degradation</keyword>
<evidence type="ECO:0000313" key="13">
    <source>
        <dbReference type="Proteomes" id="UP000009049"/>
    </source>
</evidence>
<dbReference type="RefSeq" id="WP_015754601.1">
    <property type="nucleotide sequence ID" value="NC_013222.1"/>
</dbReference>
<feature type="site" description="Transition state stabilizer" evidence="9">
    <location>
        <position position="174"/>
    </location>
</feature>
<dbReference type="PROSITE" id="PS51257">
    <property type="entry name" value="PROKAR_LIPOPROTEIN"/>
    <property type="match status" value="1"/>
</dbReference>
<name>A4CK85_ROBBH</name>
<keyword evidence="3 9" id="KW-0479">Metal-binding</keyword>
<dbReference type="SUPFAM" id="SSF55166">
    <property type="entry name" value="Hedgehog/DD-peptidase"/>
    <property type="match status" value="1"/>
</dbReference>
<dbReference type="Gene3D" id="3.30.1380.10">
    <property type="match status" value="1"/>
</dbReference>
<dbReference type="Proteomes" id="UP000009049">
    <property type="component" value="Chromosome"/>
</dbReference>
<comment type="cofactor">
    <cofactor evidence="9">
        <name>Zn(2+)</name>
        <dbReference type="ChEBI" id="CHEBI:29105"/>
    </cofactor>
    <text evidence="9">Binds 1 zinc ion per subunit.</text>
</comment>
<sequence>MKRTYHLRVAGLLLAAGLLAGISCGETTRRESANKPEAGESQALEGESQAMEGESQAGEGEIQAAEGAGPPETDAAAGETTWAGGEATGVGEPQSAPNPPSLESLPDTTFIRLADYSDAFAYDLRYATDNNFLGEVVYPCGECYTRVKTARALLAANADFRKQGLRIRFFDCYRPNSVQYKMWELVPNPQYVANPEKGSIHNKGGAVDITLETLEGEPLEMGTDFDFFGPKAHHDHTNLPEAVLENRKILKETMESHGFLSIRTEWWHYNLRAAVNDPVDNFQWPCPSS</sequence>
<dbReference type="HAMAP" id="MF_01924">
    <property type="entry name" value="A_A_dipeptidase"/>
    <property type="match status" value="1"/>
</dbReference>
<keyword evidence="11" id="KW-0732">Signal</keyword>
<evidence type="ECO:0000256" key="3">
    <source>
        <dbReference type="ARBA" id="ARBA00022723"/>
    </source>
</evidence>
<feature type="binding site" evidence="9">
    <location>
        <position position="208"/>
    </location>
    <ligand>
        <name>Zn(2+)</name>
        <dbReference type="ChEBI" id="CHEBI:29105"/>
        <note>catalytic</note>
    </ligand>
</feature>
<comment type="catalytic activity">
    <reaction evidence="1 9">
        <text>D-alanyl-D-alanine + H2O = 2 D-alanine</text>
        <dbReference type="Rhea" id="RHEA:20661"/>
        <dbReference type="ChEBI" id="CHEBI:15377"/>
        <dbReference type="ChEBI" id="CHEBI:57416"/>
        <dbReference type="ChEBI" id="CHEBI:57822"/>
        <dbReference type="EC" id="3.4.13.22"/>
    </reaction>
</comment>
<feature type="signal peptide" evidence="11">
    <location>
        <begin position="1"/>
        <end position="20"/>
    </location>
</feature>
<evidence type="ECO:0000256" key="5">
    <source>
        <dbReference type="ARBA" id="ARBA00022833"/>
    </source>
</evidence>
<organism evidence="12 13">
    <name type="scientific">Robiginitalea biformata (strain ATCC BAA-864 / DSM 15991 / KCTC 12146 / HTCC2501)</name>
    <dbReference type="NCBI Taxonomy" id="313596"/>
    <lineage>
        <taxon>Bacteria</taxon>
        <taxon>Pseudomonadati</taxon>
        <taxon>Bacteroidota</taxon>
        <taxon>Flavobacteriia</taxon>
        <taxon>Flavobacteriales</taxon>
        <taxon>Flavobacteriaceae</taxon>
        <taxon>Robiginitalea</taxon>
    </lineage>
</organism>
<dbReference type="EMBL" id="CP001712">
    <property type="protein sequence ID" value="EAR15284.1"/>
    <property type="molecule type" value="Genomic_DNA"/>
</dbReference>
<evidence type="ECO:0000256" key="6">
    <source>
        <dbReference type="ARBA" id="ARBA00022997"/>
    </source>
</evidence>
<comment type="function">
    <text evidence="9">Catalyzes hydrolysis of the D-alanyl-D-alanine dipeptide.</text>
</comment>
<evidence type="ECO:0000256" key="1">
    <source>
        <dbReference type="ARBA" id="ARBA00001362"/>
    </source>
</evidence>
<dbReference type="GO" id="GO:0160237">
    <property type="term" value="F:D-Ala-D-Ala dipeptidase activity"/>
    <property type="evidence" value="ECO:0007669"/>
    <property type="project" value="UniProtKB-EC"/>
</dbReference>
<keyword evidence="4 9" id="KW-0378">Hydrolase</keyword>
<dbReference type="eggNOG" id="COG2173">
    <property type="taxonomic scope" value="Bacteria"/>
</dbReference>
<dbReference type="InterPro" id="IPR000755">
    <property type="entry name" value="A_A_dipeptidase"/>
</dbReference>
<feature type="compositionally biased region" description="Basic and acidic residues" evidence="10">
    <location>
        <begin position="27"/>
        <end position="38"/>
    </location>
</feature>
<evidence type="ECO:0000256" key="9">
    <source>
        <dbReference type="HAMAP-Rule" id="MF_01924"/>
    </source>
</evidence>
<comment type="similarity">
    <text evidence="9">Belongs to the peptidase M15D family.</text>
</comment>
<keyword evidence="13" id="KW-1185">Reference proteome</keyword>
<dbReference type="PANTHER" id="PTHR43126:SF1">
    <property type="entry name" value="D-ALANYL-D-ALANINE DIPEPTIDASE"/>
    <property type="match status" value="1"/>
</dbReference>